<dbReference type="RefSeq" id="WP_057741920.1">
    <property type="nucleotide sequence ID" value="NZ_AZEF01000003.1"/>
</dbReference>
<organism evidence="1 2">
    <name type="scientific">Liquorilactobacillus capillatus DSM 19910</name>
    <dbReference type="NCBI Taxonomy" id="1423731"/>
    <lineage>
        <taxon>Bacteria</taxon>
        <taxon>Bacillati</taxon>
        <taxon>Bacillota</taxon>
        <taxon>Bacilli</taxon>
        <taxon>Lactobacillales</taxon>
        <taxon>Lactobacillaceae</taxon>
        <taxon>Liquorilactobacillus</taxon>
    </lineage>
</organism>
<gene>
    <name evidence="1" type="ORF">FC81_GL002104</name>
</gene>
<sequence>MKKKEGVLILAILGITLILTACSQRKTTADYKEMVSQVLKIDKADTQRVDPGVPYGHPKATVYHDENNKNTYYVQVTDSETYTGFYKKVGNGSWKQLTNNDQAAKVLQMKKVYVHKGTS</sequence>
<protein>
    <recommendedName>
        <fullName evidence="3">Lipoprotein</fullName>
    </recommendedName>
</protein>
<dbReference type="AlphaFoldDB" id="A0A0R1ME93"/>
<evidence type="ECO:0000313" key="1">
    <source>
        <dbReference type="EMBL" id="KRL03442.1"/>
    </source>
</evidence>
<accession>A0A0R1ME93</accession>
<dbReference type="PROSITE" id="PS51257">
    <property type="entry name" value="PROKAR_LIPOPROTEIN"/>
    <property type="match status" value="1"/>
</dbReference>
<keyword evidence="2" id="KW-1185">Reference proteome</keyword>
<reference evidence="1 2" key="1">
    <citation type="journal article" date="2015" name="Genome Announc.">
        <title>Expanding the biotechnology potential of lactobacilli through comparative genomics of 213 strains and associated genera.</title>
        <authorList>
            <person name="Sun Z."/>
            <person name="Harris H.M."/>
            <person name="McCann A."/>
            <person name="Guo C."/>
            <person name="Argimon S."/>
            <person name="Zhang W."/>
            <person name="Yang X."/>
            <person name="Jeffery I.B."/>
            <person name="Cooney J.C."/>
            <person name="Kagawa T.F."/>
            <person name="Liu W."/>
            <person name="Song Y."/>
            <person name="Salvetti E."/>
            <person name="Wrobel A."/>
            <person name="Rasinkangas P."/>
            <person name="Parkhill J."/>
            <person name="Rea M.C."/>
            <person name="O'Sullivan O."/>
            <person name="Ritari J."/>
            <person name="Douillard F.P."/>
            <person name="Paul Ross R."/>
            <person name="Yang R."/>
            <person name="Briner A.E."/>
            <person name="Felis G.E."/>
            <person name="de Vos W.M."/>
            <person name="Barrangou R."/>
            <person name="Klaenhammer T.R."/>
            <person name="Caufield P.W."/>
            <person name="Cui Y."/>
            <person name="Zhang H."/>
            <person name="O'Toole P.W."/>
        </authorList>
    </citation>
    <scope>NUCLEOTIDE SEQUENCE [LARGE SCALE GENOMIC DNA]</scope>
    <source>
        <strain evidence="1 2">DSM 19910</strain>
    </source>
</reference>
<name>A0A0R1ME93_9LACO</name>
<proteinExistence type="predicted"/>
<dbReference type="Proteomes" id="UP000051621">
    <property type="component" value="Unassembled WGS sequence"/>
</dbReference>
<dbReference type="EMBL" id="AZEF01000003">
    <property type="protein sequence ID" value="KRL03442.1"/>
    <property type="molecule type" value="Genomic_DNA"/>
</dbReference>
<dbReference type="OrthoDB" id="2293753at2"/>
<evidence type="ECO:0000313" key="2">
    <source>
        <dbReference type="Proteomes" id="UP000051621"/>
    </source>
</evidence>
<comment type="caution">
    <text evidence="1">The sequence shown here is derived from an EMBL/GenBank/DDBJ whole genome shotgun (WGS) entry which is preliminary data.</text>
</comment>
<dbReference type="STRING" id="1423731.FC81_GL002104"/>
<dbReference type="PATRIC" id="fig|1423731.3.peg.2162"/>
<evidence type="ECO:0008006" key="3">
    <source>
        <dbReference type="Google" id="ProtNLM"/>
    </source>
</evidence>